<proteinExistence type="inferred from homology"/>
<evidence type="ECO:0000256" key="3">
    <source>
        <dbReference type="ARBA" id="ARBA00022519"/>
    </source>
</evidence>
<dbReference type="PIRSF" id="PIRSF006066">
    <property type="entry name" value="HI0050"/>
    <property type="match status" value="1"/>
</dbReference>
<feature type="transmembrane region" description="Helical" evidence="7">
    <location>
        <begin position="241"/>
        <end position="260"/>
    </location>
</feature>
<feature type="transmembrane region" description="Helical" evidence="7">
    <location>
        <begin position="173"/>
        <end position="193"/>
    </location>
</feature>
<gene>
    <name evidence="9" type="ORF">GL286_20110</name>
</gene>
<keyword evidence="3 7" id="KW-0997">Cell inner membrane</keyword>
<reference evidence="9 10" key="1">
    <citation type="submission" date="2019-11" db="EMBL/GenBank/DDBJ databases">
        <authorList>
            <person name="Dong K."/>
        </authorList>
    </citation>
    <scope>NUCLEOTIDE SEQUENCE [LARGE SCALE GENOMIC DNA]</scope>
    <source>
        <strain evidence="9 10">NBRC 111993</strain>
    </source>
</reference>
<feature type="transmembrane region" description="Helical" evidence="7">
    <location>
        <begin position="392"/>
        <end position="414"/>
    </location>
</feature>
<feature type="transmembrane region" description="Helical" evidence="7">
    <location>
        <begin position="93"/>
        <end position="122"/>
    </location>
</feature>
<feature type="transmembrane region" description="Helical" evidence="7">
    <location>
        <begin position="313"/>
        <end position="331"/>
    </location>
</feature>
<dbReference type="Proteomes" id="UP000478183">
    <property type="component" value="Unassembled WGS sequence"/>
</dbReference>
<evidence type="ECO:0000313" key="9">
    <source>
        <dbReference type="EMBL" id="MTH80014.1"/>
    </source>
</evidence>
<comment type="subcellular location">
    <subcellularLocation>
        <location evidence="1 7">Cell inner membrane</location>
        <topology evidence="1 7">Multi-pass membrane protein</topology>
    </subcellularLocation>
</comment>
<dbReference type="InterPro" id="IPR004681">
    <property type="entry name" value="TRAP_DctM"/>
</dbReference>
<evidence type="ECO:0000256" key="2">
    <source>
        <dbReference type="ARBA" id="ARBA00022475"/>
    </source>
</evidence>
<keyword evidence="6 7" id="KW-0472">Membrane</keyword>
<evidence type="ECO:0000256" key="1">
    <source>
        <dbReference type="ARBA" id="ARBA00004429"/>
    </source>
</evidence>
<name>A0A6L6JIQ3_9RHOB</name>
<feature type="transmembrane region" description="Helical" evidence="7">
    <location>
        <begin position="213"/>
        <end position="235"/>
    </location>
</feature>
<comment type="caution">
    <text evidence="9">The sequence shown here is derived from an EMBL/GenBank/DDBJ whole genome shotgun (WGS) entry which is preliminary data.</text>
</comment>
<feature type="transmembrane region" description="Helical" evidence="7">
    <location>
        <begin position="6"/>
        <end position="34"/>
    </location>
</feature>
<dbReference type="GO" id="GO:0022857">
    <property type="term" value="F:transmembrane transporter activity"/>
    <property type="evidence" value="ECO:0007669"/>
    <property type="project" value="UniProtKB-UniRule"/>
</dbReference>
<organism evidence="9 10">
    <name type="scientific">Paracoccus aestuariivivens</name>
    <dbReference type="NCBI Taxonomy" id="1820333"/>
    <lineage>
        <taxon>Bacteria</taxon>
        <taxon>Pseudomonadati</taxon>
        <taxon>Pseudomonadota</taxon>
        <taxon>Alphaproteobacteria</taxon>
        <taxon>Rhodobacterales</taxon>
        <taxon>Paracoccaceae</taxon>
        <taxon>Paracoccus</taxon>
    </lineage>
</organism>
<keyword evidence="7" id="KW-0813">Transport</keyword>
<feature type="transmembrane region" description="Helical" evidence="7">
    <location>
        <begin position="359"/>
        <end position="380"/>
    </location>
</feature>
<keyword evidence="4 7" id="KW-0812">Transmembrane</keyword>
<evidence type="ECO:0000256" key="6">
    <source>
        <dbReference type="ARBA" id="ARBA00023136"/>
    </source>
</evidence>
<feature type="domain" description="TRAP C4-dicarboxylate transport system permease DctM subunit" evidence="8">
    <location>
        <begin position="9"/>
        <end position="417"/>
    </location>
</feature>
<sequence length="428" mass="45088">MTIQAIGLVFFGLLAIGMPLYLVLGSTAVVMYGLNGDPLVGVFQKMLDGLNSETLLAVPFFVMAAAFMEKGGVAKAMIDLVALAVGRVRGGMAIVSILACTLFAAICGSSVATAMAMGAILVPAMKSRGYPMPFSLGVLAAAGTLGILIPPSLAMILYALIAEESVPRLFLAGVIPGAIQAALFIGYSMFYAYRHKLPREASIQRARGERRRILLRALPALSLPAIVGIGIYGGFTTVTEASVLTAMAALLIGAFVYKGFPISDTLGQVADAVKSAAVITIIIATALAFAQWLTSSGVPAAIVEFITEIGLKPWQFLLIINVLLIVMGMFLETVSIMLITLPILVPLLGPLGIDPVHFAVVMTINMELALLTAPVGLNLFVLSNVSKTPLSVVTKGVFPLECLLFGLLMLVTYIPELSLWLPNLVYGE</sequence>
<dbReference type="PANTHER" id="PTHR33362">
    <property type="entry name" value="SIALIC ACID TRAP TRANSPORTER PERMEASE PROTEIN SIAT-RELATED"/>
    <property type="match status" value="1"/>
</dbReference>
<dbReference type="InterPro" id="IPR010656">
    <property type="entry name" value="DctM"/>
</dbReference>
<protein>
    <recommendedName>
        <fullName evidence="7">TRAP transporter large permease protein</fullName>
    </recommendedName>
</protein>
<dbReference type="GO" id="GO:0005886">
    <property type="term" value="C:plasma membrane"/>
    <property type="evidence" value="ECO:0007669"/>
    <property type="project" value="UniProtKB-SubCell"/>
</dbReference>
<keyword evidence="10" id="KW-1185">Reference proteome</keyword>
<dbReference type="RefSeq" id="WP_155097364.1">
    <property type="nucleotide sequence ID" value="NZ_WMIE01000024.1"/>
</dbReference>
<feature type="transmembrane region" description="Helical" evidence="7">
    <location>
        <begin position="336"/>
        <end position="353"/>
    </location>
</feature>
<evidence type="ECO:0000313" key="10">
    <source>
        <dbReference type="Proteomes" id="UP000478183"/>
    </source>
</evidence>
<dbReference type="AlphaFoldDB" id="A0A6L6JIQ3"/>
<dbReference type="NCBIfam" id="TIGR00786">
    <property type="entry name" value="dctM"/>
    <property type="match status" value="1"/>
</dbReference>
<accession>A0A6L6JIQ3</accession>
<keyword evidence="2" id="KW-1003">Cell membrane</keyword>
<comment type="similarity">
    <text evidence="7">Belongs to the TRAP transporter large permease family.</text>
</comment>
<comment type="subunit">
    <text evidence="7">The complex comprises the extracytoplasmic solute receptor protein and the two transmembrane proteins.</text>
</comment>
<dbReference type="PANTHER" id="PTHR33362:SF5">
    <property type="entry name" value="C4-DICARBOXYLATE TRAP TRANSPORTER LARGE PERMEASE PROTEIN DCTM"/>
    <property type="match status" value="1"/>
</dbReference>
<keyword evidence="5 7" id="KW-1133">Transmembrane helix</keyword>
<dbReference type="EMBL" id="WMIE01000024">
    <property type="protein sequence ID" value="MTH80014.1"/>
    <property type="molecule type" value="Genomic_DNA"/>
</dbReference>
<evidence type="ECO:0000259" key="8">
    <source>
        <dbReference type="Pfam" id="PF06808"/>
    </source>
</evidence>
<dbReference type="OrthoDB" id="9790209at2"/>
<feature type="transmembrane region" description="Helical" evidence="7">
    <location>
        <begin position="134"/>
        <end position="161"/>
    </location>
</feature>
<evidence type="ECO:0000256" key="7">
    <source>
        <dbReference type="RuleBase" id="RU369079"/>
    </source>
</evidence>
<evidence type="ECO:0000256" key="5">
    <source>
        <dbReference type="ARBA" id="ARBA00022989"/>
    </source>
</evidence>
<dbReference type="Pfam" id="PF06808">
    <property type="entry name" value="DctM"/>
    <property type="match status" value="1"/>
</dbReference>
<comment type="function">
    <text evidence="7">Part of the tripartite ATP-independent periplasmic (TRAP) transport system.</text>
</comment>
<evidence type="ECO:0000256" key="4">
    <source>
        <dbReference type="ARBA" id="ARBA00022692"/>
    </source>
</evidence>
<feature type="transmembrane region" description="Helical" evidence="7">
    <location>
        <begin position="272"/>
        <end position="293"/>
    </location>
</feature>